<evidence type="ECO:0000313" key="2">
    <source>
        <dbReference type="EMBL" id="MFC4035407.1"/>
    </source>
</evidence>
<dbReference type="RefSeq" id="WP_386435310.1">
    <property type="nucleotide sequence ID" value="NZ_JBHSBB010000027.1"/>
</dbReference>
<evidence type="ECO:0000313" key="3">
    <source>
        <dbReference type="Proteomes" id="UP001595765"/>
    </source>
</evidence>
<evidence type="ECO:0008006" key="4">
    <source>
        <dbReference type="Google" id="ProtNLM"/>
    </source>
</evidence>
<feature type="coiled-coil region" evidence="1">
    <location>
        <begin position="241"/>
        <end position="275"/>
    </location>
</feature>
<gene>
    <name evidence="2" type="ORF">ACFO3J_28635</name>
</gene>
<dbReference type="EMBL" id="JBHSBB010000027">
    <property type="protein sequence ID" value="MFC4035407.1"/>
    <property type="molecule type" value="Genomic_DNA"/>
</dbReference>
<name>A0ABV8HTU1_9ACTN</name>
<proteinExistence type="predicted"/>
<accession>A0ABV8HTU1</accession>
<protein>
    <recommendedName>
        <fullName evidence="4">CHAD domain-containing protein</fullName>
    </recommendedName>
</protein>
<sequence>MAVVGASGPVMGREDVDRALARLGAEHEAVESSLLALQDHSGRRLLEGAELTGVTKQRWAETDAAITALWTHFEAYADALNTARQLRARRRWPTQTELSQLTELLQGDGITVTGAAVPDHARSLTGPAKLTEQLSLEQLLARMNGWYDRAMETVAAADSVWSALPARIDLLAAETQRVRSLAGSVGVRPGAHPAGDELEALTAELTELRGRTVSDPLAFWLPRPAPGRPDTSQYEQAGRRLEEIRREVEAVLHVRDDAEHRLKRLRDVVSRADRTLTEARSARVEVLSKILASDVPAVSGPSGALHEQLDCAEEFMRTAQWHRLSPLLDSLEERAEDELLRARDSLTAVTAPLAVRAELRGRLDAYRAKVARLGMAEDPLLIERYDQARRLLWSAPCDLAAAERTVQRYQQAVSEINTPRTPTDRRGPG</sequence>
<organism evidence="2 3">
    <name type="scientific">Streptomyces polygonati</name>
    <dbReference type="NCBI Taxonomy" id="1617087"/>
    <lineage>
        <taxon>Bacteria</taxon>
        <taxon>Bacillati</taxon>
        <taxon>Actinomycetota</taxon>
        <taxon>Actinomycetes</taxon>
        <taxon>Kitasatosporales</taxon>
        <taxon>Streptomycetaceae</taxon>
        <taxon>Streptomyces</taxon>
    </lineage>
</organism>
<reference evidence="3" key="1">
    <citation type="journal article" date="2019" name="Int. J. Syst. Evol. Microbiol.">
        <title>The Global Catalogue of Microorganisms (GCM) 10K type strain sequencing project: providing services to taxonomists for standard genome sequencing and annotation.</title>
        <authorList>
            <consortium name="The Broad Institute Genomics Platform"/>
            <consortium name="The Broad Institute Genome Sequencing Center for Infectious Disease"/>
            <person name="Wu L."/>
            <person name="Ma J."/>
        </authorList>
    </citation>
    <scope>NUCLEOTIDE SEQUENCE [LARGE SCALE GENOMIC DNA]</scope>
    <source>
        <strain evidence="3">CGMCC 4.7237</strain>
    </source>
</reference>
<evidence type="ECO:0000256" key="1">
    <source>
        <dbReference type="SAM" id="Coils"/>
    </source>
</evidence>
<keyword evidence="1" id="KW-0175">Coiled coil</keyword>
<dbReference type="Proteomes" id="UP001595765">
    <property type="component" value="Unassembled WGS sequence"/>
</dbReference>
<keyword evidence="3" id="KW-1185">Reference proteome</keyword>
<comment type="caution">
    <text evidence="2">The sequence shown here is derived from an EMBL/GenBank/DDBJ whole genome shotgun (WGS) entry which is preliminary data.</text>
</comment>